<dbReference type="InterPro" id="IPR001712">
    <property type="entry name" value="T3SS_FHIPEP"/>
</dbReference>
<keyword evidence="1" id="KW-0812">Transmembrane</keyword>
<dbReference type="AlphaFoldDB" id="A0A5E8HHJ4"/>
<dbReference type="RefSeq" id="WP_015675682.1">
    <property type="nucleotide sequence ID" value="NZ_AOGX02000005.1"/>
</dbReference>
<feature type="transmembrane region" description="Helical" evidence="1">
    <location>
        <begin position="135"/>
        <end position="155"/>
    </location>
</feature>
<organism evidence="2 3">
    <name type="scientific">Leptospira yanagawae serovar Saopaulo str. Sao Paulo = ATCC 700523</name>
    <dbReference type="NCBI Taxonomy" id="1249483"/>
    <lineage>
        <taxon>Bacteria</taxon>
        <taxon>Pseudomonadati</taxon>
        <taxon>Spirochaetota</taxon>
        <taxon>Spirochaetia</taxon>
        <taxon>Leptospirales</taxon>
        <taxon>Leptospiraceae</taxon>
        <taxon>Leptospira</taxon>
    </lineage>
</organism>
<feature type="transmembrane region" description="Helical" evidence="1">
    <location>
        <begin position="105"/>
        <end position="123"/>
    </location>
</feature>
<feature type="transmembrane region" description="Helical" evidence="1">
    <location>
        <begin position="196"/>
        <end position="216"/>
    </location>
</feature>
<dbReference type="PANTHER" id="PTHR30161:SF1">
    <property type="entry name" value="FLAGELLAR BIOSYNTHESIS PROTEIN FLHA-RELATED"/>
    <property type="match status" value="1"/>
</dbReference>
<feature type="transmembrane region" description="Helical" evidence="1">
    <location>
        <begin position="362"/>
        <end position="389"/>
    </location>
</feature>
<feature type="transmembrane region" description="Helical" evidence="1">
    <location>
        <begin position="12"/>
        <end position="30"/>
    </location>
</feature>
<dbReference type="GO" id="GO:0044780">
    <property type="term" value="P:bacterial-type flagellum assembly"/>
    <property type="evidence" value="ECO:0007669"/>
    <property type="project" value="TreeGrafter"/>
</dbReference>
<evidence type="ECO:0000313" key="3">
    <source>
        <dbReference type="Proteomes" id="UP000013996"/>
    </source>
</evidence>
<reference evidence="2 3" key="1">
    <citation type="submission" date="2013-04" db="EMBL/GenBank/DDBJ databases">
        <authorList>
            <person name="Harkins D.M."/>
            <person name="Durkin A.S."/>
            <person name="Brinkac L.M."/>
            <person name="Haft D.H."/>
            <person name="Selengut J.D."/>
            <person name="Sanka R."/>
            <person name="DePew J."/>
            <person name="Purushe J."/>
            <person name="Hartskeerl R.A."/>
            <person name="Ahmed A."/>
            <person name="van der Linden H."/>
            <person name="Goris M.G.A."/>
            <person name="Vinetz J.M."/>
            <person name="Sutton G.G."/>
            <person name="Nierman W.C."/>
            <person name="Fouts D.E."/>
        </authorList>
    </citation>
    <scope>NUCLEOTIDE SEQUENCE [LARGE SCALE GENOMIC DNA]</scope>
    <source>
        <strain evidence="2 3">Sao Paulo</strain>
    </source>
</reference>
<feature type="transmembrane region" description="Helical" evidence="1">
    <location>
        <begin position="80"/>
        <end position="99"/>
    </location>
</feature>
<dbReference type="PRINTS" id="PR00949">
    <property type="entry name" value="TYPE3IMAPROT"/>
</dbReference>
<dbReference type="Pfam" id="PF00771">
    <property type="entry name" value="FHIPEP"/>
    <property type="match status" value="1"/>
</dbReference>
<accession>A0A5E8HHJ4</accession>
<feature type="transmembrane region" description="Helical" evidence="1">
    <location>
        <begin position="331"/>
        <end position="350"/>
    </location>
</feature>
<feature type="transmembrane region" description="Helical" evidence="1">
    <location>
        <begin position="161"/>
        <end position="184"/>
    </location>
</feature>
<proteinExistence type="predicted"/>
<keyword evidence="1" id="KW-0472">Membrane</keyword>
<keyword evidence="1" id="KW-1133">Transmembrane helix</keyword>
<name>A0A5E8HHJ4_9LEPT</name>
<dbReference type="PANTHER" id="PTHR30161">
    <property type="entry name" value="FLAGELLAR EXPORT PROTEIN, MEMBRANE FLHA SUBUNIT-RELATED"/>
    <property type="match status" value="1"/>
</dbReference>
<evidence type="ECO:0000256" key="1">
    <source>
        <dbReference type="SAM" id="Phobius"/>
    </source>
</evidence>
<evidence type="ECO:0000313" key="2">
    <source>
        <dbReference type="EMBL" id="EOQ90749.1"/>
    </source>
</evidence>
<comment type="caution">
    <text evidence="2">The sequence shown here is derived from an EMBL/GenBank/DDBJ whole genome shotgun (WGS) entry which is preliminary data.</text>
</comment>
<gene>
    <name evidence="2" type="ORF">LEP1GSC202_0442</name>
</gene>
<dbReference type="EMBL" id="AOGX02000005">
    <property type="protein sequence ID" value="EOQ90749.1"/>
    <property type="molecule type" value="Genomic_DNA"/>
</dbReference>
<dbReference type="GO" id="GO:0005886">
    <property type="term" value="C:plasma membrane"/>
    <property type="evidence" value="ECO:0007669"/>
    <property type="project" value="TreeGrafter"/>
</dbReference>
<sequence>MNLTPDTIEALLLTIPFVYLVFFFSSDYITSEYTRSFINSYLESKNPREISIEKQNQPQNETEFKIIDILNYLIQYRLHFRSFGFIFIAIFSLLISFEIIDSTEFYLGILFLALVTSIYHWVLNYYREKLIGRKITFFQEFSKVTILICFLYLLIEPTKGVLIDLFIYFYISLELFILSRICFVRERIYFKSFPKLIFMISIFRLLITFSITRSVISKGFFIDSSFFNFIFNLLLTLENSTLHPIYGIISLVFLTVIGYTLSTYVYQITSFATEHSVFREPADRMFIDSAINMGNFTEKEAKFNQKKLSEDLHFMAELDSTLNSVIKQFRFCLLLSILILIGSIMIGFIFRGESFTEIKSTYLIYSVSLILFCIVSGLFSFLSIVIAILKPRKIGFSNLKEL</sequence>
<dbReference type="Proteomes" id="UP000013996">
    <property type="component" value="Unassembled WGS sequence"/>
</dbReference>
<dbReference type="GO" id="GO:0009306">
    <property type="term" value="P:protein secretion"/>
    <property type="evidence" value="ECO:0007669"/>
    <property type="project" value="InterPro"/>
</dbReference>
<protein>
    <submittedName>
        <fullName evidence="2">FHIPEP domain protein</fullName>
    </submittedName>
</protein>
<dbReference type="STRING" id="1249483.LEP1GSC202_0442"/>
<feature type="transmembrane region" description="Helical" evidence="1">
    <location>
        <begin position="245"/>
        <end position="266"/>
    </location>
</feature>